<dbReference type="Proteomes" id="UP000242231">
    <property type="component" value="Unassembled WGS sequence"/>
</dbReference>
<sequence length="211" mass="23536">MEMLSLLEQRVIGCLIEKQVSTPEVYPLTLNSLINACNQKSNRDPVLSLDEQEVQSVINTLIARRLVNNTAGFNARAAKYQHRFCNTEFGELHFSPGELAIVCELLLRGPQTPGELRSRTPRLHQFGDVSQVDACLQSLIEKGPFVVKLPRQPGRRDSRYGHLFCDTDYSLEVAAPSGTGSHQPKAELQARITELEVEVARLQARIAELEG</sequence>
<dbReference type="EMBL" id="MPZM01000028">
    <property type="protein sequence ID" value="PPL15614.1"/>
    <property type="molecule type" value="Genomic_DNA"/>
</dbReference>
<dbReference type="Pfam" id="PF04337">
    <property type="entry name" value="DUF480"/>
    <property type="match status" value="1"/>
</dbReference>
<dbReference type="RefSeq" id="WP_104486969.1">
    <property type="nucleotide sequence ID" value="NZ_BMYB01000021.1"/>
</dbReference>
<gene>
    <name evidence="2" type="ORF">UN63_11890</name>
</gene>
<dbReference type="InterPro" id="IPR036390">
    <property type="entry name" value="WH_DNA-bd_sf"/>
</dbReference>
<organism evidence="2 3">
    <name type="scientific">Oceanisphaera arctica</name>
    <dbReference type="NCBI Taxonomy" id="641510"/>
    <lineage>
        <taxon>Bacteria</taxon>
        <taxon>Pseudomonadati</taxon>
        <taxon>Pseudomonadota</taxon>
        <taxon>Gammaproteobacteria</taxon>
        <taxon>Aeromonadales</taxon>
        <taxon>Aeromonadaceae</taxon>
        <taxon>Oceanisphaera</taxon>
    </lineage>
</organism>
<accession>A0A2P5TKE1</accession>
<protein>
    <submittedName>
        <fullName evidence="2">DUF480 domain-containing protein</fullName>
    </submittedName>
</protein>
<proteinExistence type="inferred from homology"/>
<dbReference type="PANTHER" id="PTHR38768:SF1">
    <property type="entry name" value="UPF0502 PROTEIN YCEH"/>
    <property type="match status" value="1"/>
</dbReference>
<dbReference type="SUPFAM" id="SSF46785">
    <property type="entry name" value="Winged helix' DNA-binding domain"/>
    <property type="match status" value="2"/>
</dbReference>
<dbReference type="InterPro" id="IPR036388">
    <property type="entry name" value="WH-like_DNA-bd_sf"/>
</dbReference>
<dbReference type="Gene3D" id="1.10.10.10">
    <property type="entry name" value="Winged helix-like DNA-binding domain superfamily/Winged helix DNA-binding domain"/>
    <property type="match status" value="2"/>
</dbReference>
<comment type="similarity">
    <text evidence="1">Belongs to the UPF0502 family.</text>
</comment>
<reference evidence="3" key="1">
    <citation type="submission" date="2016-11" db="EMBL/GenBank/DDBJ databases">
        <authorList>
            <person name="Sisinthy S."/>
            <person name="Ara S."/>
            <person name="Gundlapally S.R."/>
        </authorList>
    </citation>
    <scope>NUCLEOTIDE SEQUENCE [LARGE SCALE GENOMIC DNA]</scope>
    <source>
        <strain evidence="3">V1-41</strain>
    </source>
</reference>
<comment type="caution">
    <text evidence="2">The sequence shown here is derived from an EMBL/GenBank/DDBJ whole genome shotgun (WGS) entry which is preliminary data.</text>
</comment>
<evidence type="ECO:0000313" key="2">
    <source>
        <dbReference type="EMBL" id="PPL15614.1"/>
    </source>
</evidence>
<dbReference type="PANTHER" id="PTHR38768">
    <property type="entry name" value="UPF0502 PROTEIN YCEH"/>
    <property type="match status" value="1"/>
</dbReference>
<keyword evidence="3" id="KW-1185">Reference proteome</keyword>
<dbReference type="InterPro" id="IPR007432">
    <property type="entry name" value="DUF480"/>
</dbReference>
<evidence type="ECO:0000313" key="3">
    <source>
        <dbReference type="Proteomes" id="UP000242231"/>
    </source>
</evidence>
<name>A0A2P5TKE1_9GAMM</name>
<dbReference type="OrthoDB" id="9784785at2"/>
<dbReference type="AlphaFoldDB" id="A0A2P5TKE1"/>
<dbReference type="HAMAP" id="MF_01584">
    <property type="entry name" value="UPF0502"/>
    <property type="match status" value="1"/>
</dbReference>
<evidence type="ECO:0000256" key="1">
    <source>
        <dbReference type="HAMAP-Rule" id="MF_01584"/>
    </source>
</evidence>